<dbReference type="AlphaFoldDB" id="A0AAN7G1Z1"/>
<sequence>MVFFPKIQCFSFGIMMLEIISGKKNSGFYQLNRSSNLAGYASDLWKEGRGLQLMDPALSELTTPPDHKKPAFSSIASTKENELSENPGPCSVNDVIISNIKGQ</sequence>
<gene>
    <name evidence="2" type="ORF">RGQ29_012724</name>
</gene>
<proteinExistence type="predicted"/>
<keyword evidence="3" id="KW-1185">Reference proteome</keyword>
<evidence type="ECO:0000313" key="3">
    <source>
        <dbReference type="Proteomes" id="UP001324115"/>
    </source>
</evidence>
<feature type="region of interest" description="Disordered" evidence="1">
    <location>
        <begin position="60"/>
        <end position="90"/>
    </location>
</feature>
<dbReference type="EMBL" id="JAXUIC010000002">
    <property type="protein sequence ID" value="KAK4604335.1"/>
    <property type="molecule type" value="Genomic_DNA"/>
</dbReference>
<protein>
    <submittedName>
        <fullName evidence="2">Uncharacterized protein</fullName>
    </submittedName>
</protein>
<dbReference type="PANTHER" id="PTHR27006:SF606">
    <property type="entry name" value="INTERLEUKIN-1 RECEPTOR-ASSOCIATED KINASE 4"/>
    <property type="match status" value="1"/>
</dbReference>
<dbReference type="PANTHER" id="PTHR27006">
    <property type="entry name" value="PROMASTIGOTE SURFACE ANTIGEN PROTEIN PSA"/>
    <property type="match status" value="1"/>
</dbReference>
<evidence type="ECO:0000313" key="2">
    <source>
        <dbReference type="EMBL" id="KAK4604335.1"/>
    </source>
</evidence>
<comment type="caution">
    <text evidence="2">The sequence shown here is derived from an EMBL/GenBank/DDBJ whole genome shotgun (WGS) entry which is preliminary data.</text>
</comment>
<evidence type="ECO:0000256" key="1">
    <source>
        <dbReference type="SAM" id="MobiDB-lite"/>
    </source>
</evidence>
<accession>A0AAN7G1Z1</accession>
<name>A0AAN7G1Z1_QUERU</name>
<dbReference type="Proteomes" id="UP001324115">
    <property type="component" value="Unassembled WGS sequence"/>
</dbReference>
<dbReference type="Gene3D" id="1.10.510.10">
    <property type="entry name" value="Transferase(Phosphotransferase) domain 1"/>
    <property type="match status" value="1"/>
</dbReference>
<organism evidence="2 3">
    <name type="scientific">Quercus rubra</name>
    <name type="common">Northern red oak</name>
    <name type="synonym">Quercus borealis</name>
    <dbReference type="NCBI Taxonomy" id="3512"/>
    <lineage>
        <taxon>Eukaryota</taxon>
        <taxon>Viridiplantae</taxon>
        <taxon>Streptophyta</taxon>
        <taxon>Embryophyta</taxon>
        <taxon>Tracheophyta</taxon>
        <taxon>Spermatophyta</taxon>
        <taxon>Magnoliopsida</taxon>
        <taxon>eudicotyledons</taxon>
        <taxon>Gunneridae</taxon>
        <taxon>Pentapetalae</taxon>
        <taxon>rosids</taxon>
        <taxon>fabids</taxon>
        <taxon>Fagales</taxon>
        <taxon>Fagaceae</taxon>
        <taxon>Quercus</taxon>
    </lineage>
</organism>
<reference evidence="2 3" key="1">
    <citation type="journal article" date="2023" name="G3 (Bethesda)">
        <title>A haplotype-resolved chromosome-scale genome for Quercus rubra L. provides insights into the genetics of adaptive traits for red oak species.</title>
        <authorList>
            <person name="Kapoor B."/>
            <person name="Jenkins J."/>
            <person name="Schmutz J."/>
            <person name="Zhebentyayeva T."/>
            <person name="Kuelheim C."/>
            <person name="Coggeshall M."/>
            <person name="Heim C."/>
            <person name="Lasky J.R."/>
            <person name="Leites L."/>
            <person name="Islam-Faridi N."/>
            <person name="Romero-Severson J."/>
            <person name="DeLeo V.L."/>
            <person name="Lucas S.M."/>
            <person name="Lazic D."/>
            <person name="Gailing O."/>
            <person name="Carlson J."/>
            <person name="Staton M."/>
        </authorList>
    </citation>
    <scope>NUCLEOTIDE SEQUENCE [LARGE SCALE GENOMIC DNA]</scope>
    <source>
        <strain evidence="2">Pseudo-F2</strain>
    </source>
</reference>